<proteinExistence type="predicted"/>
<reference evidence="1" key="1">
    <citation type="submission" date="2014-09" db="EMBL/GenBank/DDBJ databases">
        <authorList>
            <person name="Magalhaes I.L.F."/>
            <person name="Oliveira U."/>
            <person name="Santos F.R."/>
            <person name="Vidigal T.H.D.A."/>
            <person name="Brescovit A.D."/>
            <person name="Santos A.J."/>
        </authorList>
    </citation>
    <scope>NUCLEOTIDE SEQUENCE</scope>
    <source>
        <tissue evidence="1">Shoot tissue taken approximately 20 cm above the soil surface</tissue>
    </source>
</reference>
<accession>A0A0A9GDU4</accession>
<protein>
    <submittedName>
        <fullName evidence="1">Uncharacterized protein</fullName>
    </submittedName>
</protein>
<dbReference type="AlphaFoldDB" id="A0A0A9GDU4"/>
<dbReference type="EMBL" id="GBRH01179038">
    <property type="protein sequence ID" value="JAE18858.1"/>
    <property type="molecule type" value="Transcribed_RNA"/>
</dbReference>
<reference evidence="1" key="2">
    <citation type="journal article" date="2015" name="Data Brief">
        <title>Shoot transcriptome of the giant reed, Arundo donax.</title>
        <authorList>
            <person name="Barrero R.A."/>
            <person name="Guerrero F.D."/>
            <person name="Moolhuijzen P."/>
            <person name="Goolsby J.A."/>
            <person name="Tidwell J."/>
            <person name="Bellgard S.E."/>
            <person name="Bellgard M.I."/>
        </authorList>
    </citation>
    <scope>NUCLEOTIDE SEQUENCE</scope>
    <source>
        <tissue evidence="1">Shoot tissue taken approximately 20 cm above the soil surface</tissue>
    </source>
</reference>
<sequence>MTRVDTCVLLSDVNFASPKSATIASKLLSRRMLADLMSR</sequence>
<evidence type="ECO:0000313" key="1">
    <source>
        <dbReference type="EMBL" id="JAE18858.1"/>
    </source>
</evidence>
<name>A0A0A9GDU4_ARUDO</name>
<organism evidence="1">
    <name type="scientific">Arundo donax</name>
    <name type="common">Giant reed</name>
    <name type="synonym">Donax arundinaceus</name>
    <dbReference type="NCBI Taxonomy" id="35708"/>
    <lineage>
        <taxon>Eukaryota</taxon>
        <taxon>Viridiplantae</taxon>
        <taxon>Streptophyta</taxon>
        <taxon>Embryophyta</taxon>
        <taxon>Tracheophyta</taxon>
        <taxon>Spermatophyta</taxon>
        <taxon>Magnoliopsida</taxon>
        <taxon>Liliopsida</taxon>
        <taxon>Poales</taxon>
        <taxon>Poaceae</taxon>
        <taxon>PACMAD clade</taxon>
        <taxon>Arundinoideae</taxon>
        <taxon>Arundineae</taxon>
        <taxon>Arundo</taxon>
    </lineage>
</organism>